<dbReference type="PANTHER" id="PTHR44154:SF1">
    <property type="entry name" value="QUINONE OXIDOREDUCTASE"/>
    <property type="match status" value="1"/>
</dbReference>
<dbReference type="OrthoDB" id="9792162at2"/>
<keyword evidence="4" id="KW-0521">NADP</keyword>
<keyword evidence="6" id="KW-0862">Zinc</keyword>
<dbReference type="SMART" id="SM00829">
    <property type="entry name" value="PKS_ER"/>
    <property type="match status" value="1"/>
</dbReference>
<dbReference type="InterPro" id="IPR020843">
    <property type="entry name" value="ER"/>
</dbReference>
<keyword evidence="9" id="KW-1185">Reference proteome</keyword>
<dbReference type="InterPro" id="IPR051603">
    <property type="entry name" value="Zinc-ADH_QOR/CCCR"/>
</dbReference>
<dbReference type="InterPro" id="IPR014182">
    <property type="entry name" value="ADH_Zn_typ-1"/>
</dbReference>
<keyword evidence="6" id="KW-0479">Metal-binding</keyword>
<evidence type="ECO:0000256" key="5">
    <source>
        <dbReference type="ARBA" id="ARBA00022884"/>
    </source>
</evidence>
<comment type="subunit">
    <text evidence="2">Homotetramer.</text>
</comment>
<keyword evidence="5" id="KW-0694">RNA-binding</keyword>
<dbReference type="CDD" id="cd08252">
    <property type="entry name" value="AL_MDR"/>
    <property type="match status" value="1"/>
</dbReference>
<keyword evidence="3" id="KW-0963">Cytoplasm</keyword>
<dbReference type="SUPFAM" id="SSF51735">
    <property type="entry name" value="NAD(P)-binding Rossmann-fold domains"/>
    <property type="match status" value="1"/>
</dbReference>
<dbReference type="SUPFAM" id="SSF50129">
    <property type="entry name" value="GroES-like"/>
    <property type="match status" value="1"/>
</dbReference>
<dbReference type="GO" id="GO:0016491">
    <property type="term" value="F:oxidoreductase activity"/>
    <property type="evidence" value="ECO:0007669"/>
    <property type="project" value="UniProtKB-KW"/>
</dbReference>
<dbReference type="RefSeq" id="WP_007279379.1">
    <property type="nucleotide sequence ID" value="NZ_ABCK01000013.1"/>
</dbReference>
<dbReference type="Pfam" id="PF08240">
    <property type="entry name" value="ADH_N"/>
    <property type="match status" value="1"/>
</dbReference>
<feature type="domain" description="Enoyl reductase (ER)" evidence="7">
    <location>
        <begin position="10"/>
        <end position="332"/>
    </location>
</feature>
<dbReference type="EMBL" id="ABCK01000013">
    <property type="protein sequence ID" value="EDM26888.1"/>
    <property type="molecule type" value="Genomic_DNA"/>
</dbReference>
<proteinExistence type="inferred from homology"/>
<dbReference type="InterPro" id="IPR011032">
    <property type="entry name" value="GroES-like_sf"/>
</dbReference>
<evidence type="ECO:0000256" key="6">
    <source>
        <dbReference type="RuleBase" id="RU364000"/>
    </source>
</evidence>
<sequence length="335" mass="37235">MKAVGYKSAGAIDRADALEDITLEVPQASGYDLLVEVKAISVNPVDYKIRQNRNPEEGHYAVIGWDASGIVKAVGDKVKLFKPGDRVWYAGDLTRQGSNAEFQLVDERIVGKMPNSQGFETAAALPLTTLTAWEMLFDRLQVEKDNANKSILVIGAAGGVGSIMVQLIKQVTKLQLIATASRPDTVSWLEDLGVEKIINHCNKLSDEFESHDLTEVDYVVSLNRTDLHFPEIVKVIKPQGKFGLIDDPAELDIKELKAKSISLHWEFMYTRSMFQTDDMLEQHKILTQVAEMIDQGKLKTTLGEHFGTINAENLRRAHKLLESGKSKGKIVLEGF</sequence>
<dbReference type="PANTHER" id="PTHR44154">
    <property type="entry name" value="QUINONE OXIDOREDUCTASE"/>
    <property type="match status" value="1"/>
</dbReference>
<dbReference type="STRING" id="313628.LNTAR_06569"/>
<dbReference type="Gene3D" id="3.40.50.720">
    <property type="entry name" value="NAD(P)-binding Rossmann-like Domain"/>
    <property type="match status" value="1"/>
</dbReference>
<dbReference type="AlphaFoldDB" id="A6DNE0"/>
<evidence type="ECO:0000256" key="1">
    <source>
        <dbReference type="ARBA" id="ARBA00004496"/>
    </source>
</evidence>
<dbReference type="eggNOG" id="COG0604">
    <property type="taxonomic scope" value="Bacteria"/>
</dbReference>
<evidence type="ECO:0000313" key="9">
    <source>
        <dbReference type="Proteomes" id="UP000004947"/>
    </source>
</evidence>
<dbReference type="Proteomes" id="UP000004947">
    <property type="component" value="Unassembled WGS sequence"/>
</dbReference>
<name>A6DNE0_9BACT</name>
<evidence type="ECO:0000256" key="3">
    <source>
        <dbReference type="ARBA" id="ARBA00022490"/>
    </source>
</evidence>
<accession>A6DNE0</accession>
<gene>
    <name evidence="8" type="ORF">LNTAR_06569</name>
</gene>
<reference evidence="8 9" key="1">
    <citation type="journal article" date="2010" name="J. Bacteriol.">
        <title>Genome sequence of Lentisphaera araneosa HTCC2155T, the type species of the order Lentisphaerales in the phylum Lentisphaerae.</title>
        <authorList>
            <person name="Thrash J.C."/>
            <person name="Cho J.C."/>
            <person name="Vergin K.L."/>
            <person name="Morris R.M."/>
            <person name="Giovannoni S.J."/>
        </authorList>
    </citation>
    <scope>NUCLEOTIDE SEQUENCE [LARGE SCALE GENOMIC DNA]</scope>
    <source>
        <strain evidence="8 9">HTCC2155</strain>
    </source>
</reference>
<dbReference type="PROSITE" id="PS01162">
    <property type="entry name" value="QOR_ZETA_CRYSTAL"/>
    <property type="match status" value="1"/>
</dbReference>
<comment type="subcellular location">
    <subcellularLocation>
        <location evidence="1">Cytoplasm</location>
    </subcellularLocation>
</comment>
<dbReference type="InterPro" id="IPR036291">
    <property type="entry name" value="NAD(P)-bd_dom_sf"/>
</dbReference>
<evidence type="ECO:0000256" key="4">
    <source>
        <dbReference type="ARBA" id="ARBA00022857"/>
    </source>
</evidence>
<dbReference type="GO" id="GO:0003723">
    <property type="term" value="F:RNA binding"/>
    <property type="evidence" value="ECO:0007669"/>
    <property type="project" value="UniProtKB-KW"/>
</dbReference>
<dbReference type="InterPro" id="IPR002364">
    <property type="entry name" value="Quin_OxRdtase/zeta-crystal_CS"/>
</dbReference>
<organism evidence="8 9">
    <name type="scientific">Lentisphaera araneosa HTCC2155</name>
    <dbReference type="NCBI Taxonomy" id="313628"/>
    <lineage>
        <taxon>Bacteria</taxon>
        <taxon>Pseudomonadati</taxon>
        <taxon>Lentisphaerota</taxon>
        <taxon>Lentisphaeria</taxon>
        <taxon>Lentisphaerales</taxon>
        <taxon>Lentisphaeraceae</taxon>
        <taxon>Lentisphaera</taxon>
    </lineage>
</organism>
<protein>
    <recommendedName>
        <fullName evidence="6">Zinc-type alcohol dehydrogenase-like protein</fullName>
    </recommendedName>
</protein>
<dbReference type="GO" id="GO:0005737">
    <property type="term" value="C:cytoplasm"/>
    <property type="evidence" value="ECO:0007669"/>
    <property type="project" value="UniProtKB-SubCell"/>
</dbReference>
<comment type="similarity">
    <text evidence="6">Belongs to the zinc-containing alcohol dehydrogenase family. Quinone oxidoreductase subfamily.</text>
</comment>
<dbReference type="GO" id="GO:0008270">
    <property type="term" value="F:zinc ion binding"/>
    <property type="evidence" value="ECO:0007669"/>
    <property type="project" value="InterPro"/>
</dbReference>
<dbReference type="NCBIfam" id="TIGR02817">
    <property type="entry name" value="adh_fam_1"/>
    <property type="match status" value="1"/>
</dbReference>
<dbReference type="Gene3D" id="3.90.180.10">
    <property type="entry name" value="Medium-chain alcohol dehydrogenases, catalytic domain"/>
    <property type="match status" value="1"/>
</dbReference>
<dbReference type="InterPro" id="IPR013154">
    <property type="entry name" value="ADH-like_N"/>
</dbReference>
<keyword evidence="6" id="KW-0560">Oxidoreductase</keyword>
<evidence type="ECO:0000256" key="2">
    <source>
        <dbReference type="ARBA" id="ARBA00011881"/>
    </source>
</evidence>
<dbReference type="Pfam" id="PF13602">
    <property type="entry name" value="ADH_zinc_N_2"/>
    <property type="match status" value="1"/>
</dbReference>
<evidence type="ECO:0000313" key="8">
    <source>
        <dbReference type="EMBL" id="EDM26888.1"/>
    </source>
</evidence>
<evidence type="ECO:0000259" key="7">
    <source>
        <dbReference type="SMART" id="SM00829"/>
    </source>
</evidence>
<comment type="caution">
    <text evidence="8">The sequence shown here is derived from an EMBL/GenBank/DDBJ whole genome shotgun (WGS) entry which is preliminary data.</text>
</comment>